<protein>
    <submittedName>
        <fullName evidence="2">Uncharacterized protein</fullName>
    </submittedName>
</protein>
<dbReference type="EMBL" id="JAMYWD010000004">
    <property type="protein sequence ID" value="KAJ4973332.1"/>
    <property type="molecule type" value="Genomic_DNA"/>
</dbReference>
<feature type="coiled-coil region" evidence="1">
    <location>
        <begin position="138"/>
        <end position="186"/>
    </location>
</feature>
<proteinExistence type="predicted"/>
<dbReference type="Proteomes" id="UP001141806">
    <property type="component" value="Unassembled WGS sequence"/>
</dbReference>
<keyword evidence="3" id="KW-1185">Reference proteome</keyword>
<sequence>MSNFNKKQALTKEEVETLHLEKMGQIAPFQLHETRSLGRVRPARYGSKLIVDYLFYLQHQSNLYFCFSLTFIVKFLLEELIKNLEAAQSVKGGQAKGQVDSIAADVCRQLESTNIKLLAVQTNQKETKEAYNAQAIVMEKMATEFMSLRDELSVAQDNAKGIESNLSREREKLPRVEEKLRQTREKLFMMEGNLKSTKERVQSATFEVTKAKESLQRIQQWEKLYQEEVIVEYRQSKAYTQALKDAASDYFKEGALHLRSCLEEQGVVAYYFIFCPLRMRQRTLVVCLSKN</sequence>
<accession>A0A9Q0QVI2</accession>
<name>A0A9Q0QVI2_9MAGN</name>
<evidence type="ECO:0000256" key="1">
    <source>
        <dbReference type="SAM" id="Coils"/>
    </source>
</evidence>
<gene>
    <name evidence="2" type="ORF">NE237_006506</name>
</gene>
<organism evidence="2 3">
    <name type="scientific">Protea cynaroides</name>
    <dbReference type="NCBI Taxonomy" id="273540"/>
    <lineage>
        <taxon>Eukaryota</taxon>
        <taxon>Viridiplantae</taxon>
        <taxon>Streptophyta</taxon>
        <taxon>Embryophyta</taxon>
        <taxon>Tracheophyta</taxon>
        <taxon>Spermatophyta</taxon>
        <taxon>Magnoliopsida</taxon>
        <taxon>Proteales</taxon>
        <taxon>Proteaceae</taxon>
        <taxon>Protea</taxon>
    </lineage>
</organism>
<keyword evidence="1" id="KW-0175">Coiled coil</keyword>
<comment type="caution">
    <text evidence="2">The sequence shown here is derived from an EMBL/GenBank/DDBJ whole genome shotgun (WGS) entry which is preliminary data.</text>
</comment>
<evidence type="ECO:0000313" key="3">
    <source>
        <dbReference type="Proteomes" id="UP001141806"/>
    </source>
</evidence>
<dbReference type="Gene3D" id="1.20.5.340">
    <property type="match status" value="1"/>
</dbReference>
<evidence type="ECO:0000313" key="2">
    <source>
        <dbReference type="EMBL" id="KAJ4973332.1"/>
    </source>
</evidence>
<reference evidence="2" key="1">
    <citation type="journal article" date="2023" name="Plant J.">
        <title>The genome of the king protea, Protea cynaroides.</title>
        <authorList>
            <person name="Chang J."/>
            <person name="Duong T.A."/>
            <person name="Schoeman C."/>
            <person name="Ma X."/>
            <person name="Roodt D."/>
            <person name="Barker N."/>
            <person name="Li Z."/>
            <person name="Van de Peer Y."/>
            <person name="Mizrachi E."/>
        </authorList>
    </citation>
    <scope>NUCLEOTIDE SEQUENCE</scope>
    <source>
        <tissue evidence="2">Young leaves</tissue>
    </source>
</reference>
<dbReference type="AlphaFoldDB" id="A0A9Q0QVI2"/>